<gene>
    <name evidence="1" type="ORF">R54876_GBNLAHCA_00701</name>
</gene>
<reference evidence="1 2" key="1">
    <citation type="submission" date="2024-01" db="EMBL/GenBank/DDBJ databases">
        <authorList>
            <person name="Botero Cardona J."/>
        </authorList>
    </citation>
    <scope>NUCLEOTIDE SEQUENCE [LARGE SCALE GENOMIC DNA]</scope>
    <source>
        <strain evidence="1 2">LMG 33000</strain>
    </source>
</reference>
<proteinExistence type="predicted"/>
<comment type="caution">
    <text evidence="1">The sequence shown here is derived from an EMBL/GenBank/DDBJ whole genome shotgun (WGS) entry which is preliminary data.</text>
</comment>
<dbReference type="Proteomes" id="UP001314241">
    <property type="component" value="Unassembled WGS sequence"/>
</dbReference>
<accession>A0ABM9N4N8</accession>
<evidence type="ECO:0000313" key="2">
    <source>
        <dbReference type="Proteomes" id="UP001314241"/>
    </source>
</evidence>
<sequence>MTERIELEPKTFEALKQHFRSDYNDYAKEKYRFADQESFIDAVGNKGEYDRNGDYKEICS</sequence>
<keyword evidence="2" id="KW-1185">Reference proteome</keyword>
<dbReference type="EMBL" id="CAWVOH010000001">
    <property type="protein sequence ID" value="CAK8054140.1"/>
    <property type="molecule type" value="Genomic_DNA"/>
</dbReference>
<name>A0ABM9N4N8_9LACO</name>
<evidence type="ECO:0000313" key="1">
    <source>
        <dbReference type="EMBL" id="CAK8054140.1"/>
    </source>
</evidence>
<organism evidence="1 2">
    <name type="scientific">Eupransor demetentiae</name>
    <dbReference type="NCBI Taxonomy" id="3109584"/>
    <lineage>
        <taxon>Bacteria</taxon>
        <taxon>Bacillati</taxon>
        <taxon>Bacillota</taxon>
        <taxon>Bacilli</taxon>
        <taxon>Lactobacillales</taxon>
        <taxon>Lactobacillaceae</taxon>
        <taxon>Eupransor</taxon>
    </lineage>
</organism>
<protein>
    <submittedName>
        <fullName evidence="1">Uncharacterized protein</fullName>
    </submittedName>
</protein>
<dbReference type="RefSeq" id="WP_349641680.1">
    <property type="nucleotide sequence ID" value="NZ_CAWVOH010000001.1"/>
</dbReference>